<evidence type="ECO:0000313" key="7">
    <source>
        <dbReference type="EMBL" id="KLO11605.1"/>
    </source>
</evidence>
<evidence type="ECO:0000313" key="8">
    <source>
        <dbReference type="Proteomes" id="UP000053477"/>
    </source>
</evidence>
<dbReference type="Gene3D" id="4.10.240.10">
    <property type="entry name" value="Zn(2)-C6 fungal-type DNA-binding domain"/>
    <property type="match status" value="1"/>
</dbReference>
<feature type="coiled-coil region" evidence="4">
    <location>
        <begin position="70"/>
        <end position="104"/>
    </location>
</feature>
<dbReference type="InterPro" id="IPR050613">
    <property type="entry name" value="Sec_Metabolite_Reg"/>
</dbReference>
<accession>A0A0H2RI16</accession>
<dbReference type="GO" id="GO:0005634">
    <property type="term" value="C:nucleus"/>
    <property type="evidence" value="ECO:0007669"/>
    <property type="project" value="UniProtKB-SubCell"/>
</dbReference>
<keyword evidence="3" id="KW-0539">Nucleus</keyword>
<dbReference type="InterPro" id="IPR007219">
    <property type="entry name" value="XnlR_reg_dom"/>
</dbReference>
<evidence type="ECO:0000256" key="2">
    <source>
        <dbReference type="ARBA" id="ARBA00022723"/>
    </source>
</evidence>
<dbReference type="PANTHER" id="PTHR31001">
    <property type="entry name" value="UNCHARACTERIZED TRANSCRIPTIONAL REGULATORY PROTEIN"/>
    <property type="match status" value="1"/>
</dbReference>
<dbReference type="Pfam" id="PF04082">
    <property type="entry name" value="Fungal_trans"/>
    <property type="match status" value="1"/>
</dbReference>
<gene>
    <name evidence="7" type="ORF">SCHPADRAFT_463482</name>
</gene>
<dbReference type="EMBL" id="KQ085996">
    <property type="protein sequence ID" value="KLO11605.1"/>
    <property type="molecule type" value="Genomic_DNA"/>
</dbReference>
<dbReference type="PANTHER" id="PTHR31001:SF56">
    <property type="entry name" value="ZN(2)-C6 FUNGAL-TYPE DOMAIN-CONTAINING PROTEIN"/>
    <property type="match status" value="1"/>
</dbReference>
<feature type="domain" description="Zn(2)-C6 fungal-type" evidence="6">
    <location>
        <begin position="30"/>
        <end position="59"/>
    </location>
</feature>
<dbReference type="OrthoDB" id="424974at2759"/>
<feature type="region of interest" description="Disordered" evidence="5">
    <location>
        <begin position="1"/>
        <end position="30"/>
    </location>
</feature>
<dbReference type="SMART" id="SM00066">
    <property type="entry name" value="GAL4"/>
    <property type="match status" value="1"/>
</dbReference>
<organism evidence="7 8">
    <name type="scientific">Schizopora paradoxa</name>
    <dbReference type="NCBI Taxonomy" id="27342"/>
    <lineage>
        <taxon>Eukaryota</taxon>
        <taxon>Fungi</taxon>
        <taxon>Dikarya</taxon>
        <taxon>Basidiomycota</taxon>
        <taxon>Agaricomycotina</taxon>
        <taxon>Agaricomycetes</taxon>
        <taxon>Hymenochaetales</taxon>
        <taxon>Schizoporaceae</taxon>
        <taxon>Schizopora</taxon>
    </lineage>
</organism>
<evidence type="ECO:0000256" key="5">
    <source>
        <dbReference type="SAM" id="MobiDB-lite"/>
    </source>
</evidence>
<dbReference type="PROSITE" id="PS50048">
    <property type="entry name" value="ZN2_CY6_FUNGAL_2"/>
    <property type="match status" value="1"/>
</dbReference>
<dbReference type="SMART" id="SM00906">
    <property type="entry name" value="Fungal_trans"/>
    <property type="match status" value="1"/>
</dbReference>
<keyword evidence="2" id="KW-0479">Metal-binding</keyword>
<dbReference type="Proteomes" id="UP000053477">
    <property type="component" value="Unassembled WGS sequence"/>
</dbReference>
<feature type="compositionally biased region" description="Low complexity" evidence="5">
    <location>
        <begin position="1"/>
        <end position="10"/>
    </location>
</feature>
<dbReference type="STRING" id="27342.A0A0H2RI16"/>
<dbReference type="InParanoid" id="A0A0H2RI16"/>
<sequence length="639" mass="70523">MSSSPEASSEPAKDSSSKPTTSNGKKGGLSCAECRRSKLRCDREVPCGACKKRGCAALCPDKTLVATKGNKVLQSQNQTLQDAVKRMTTRIRELEAALSSTQSQLTAQPHPLLQESPANRETESLMQLLESGSLNGASPEEVRDAFGSLSIGEQGQAKFHGQSAGSGFFQQLLPAGGDDPFKESGLSDAGCDKRNYGLPYHILELVSAFPFGKPSVAPESKQDILQFLPNREKAEQLASVYFDTVATSYRPLRYEDFSMILNKIYKSPSHNQPSRAVWDDLHSHQLSVFFFVIAIGMIFGDDAYAKALAERYCALGRAALSIDSLTKDASSFTLFALFVLTQYYGLADRTTNESQWQLGGLMSRVAYQIGLQRDPSVWNLDAEETERRRILFWELYTWDAWTSIVYGRPPSLDIRFTDCRFPEDKEGVIGQNGEPEYGYHAWKYRFAAAGLSQIVTHIFGMKSHDYASLSELDRNLRRIQLPASLQSPTSADGEPVQNGNILKSWSSCPQTALMQFSAVCAKESVLLYVHRRFFARALRLNPKNPLDTKYAASVVTAYRSCCLIIQGLQSLCAKHRSATQRMTSFFASAFSSCVVLSCMIYNSPACPLTKSALDILDIGVSLFTKQASKATHCPLTAEP</sequence>
<dbReference type="GO" id="GO:0006351">
    <property type="term" value="P:DNA-templated transcription"/>
    <property type="evidence" value="ECO:0007669"/>
    <property type="project" value="InterPro"/>
</dbReference>
<dbReference type="InterPro" id="IPR036864">
    <property type="entry name" value="Zn2-C6_fun-type_DNA-bd_sf"/>
</dbReference>
<name>A0A0H2RI16_9AGAM</name>
<dbReference type="AlphaFoldDB" id="A0A0H2RI16"/>
<keyword evidence="4" id="KW-0175">Coiled coil</keyword>
<dbReference type="InterPro" id="IPR001138">
    <property type="entry name" value="Zn2Cys6_DnaBD"/>
</dbReference>
<reference evidence="7 8" key="1">
    <citation type="submission" date="2015-04" db="EMBL/GenBank/DDBJ databases">
        <title>Complete genome sequence of Schizopora paradoxa KUC8140, a cosmopolitan wood degrader in East Asia.</title>
        <authorList>
            <consortium name="DOE Joint Genome Institute"/>
            <person name="Min B."/>
            <person name="Park H."/>
            <person name="Jang Y."/>
            <person name="Kim J.-J."/>
            <person name="Kim K.H."/>
            <person name="Pangilinan J."/>
            <person name="Lipzen A."/>
            <person name="Riley R."/>
            <person name="Grigoriev I.V."/>
            <person name="Spatafora J.W."/>
            <person name="Choi I.-G."/>
        </authorList>
    </citation>
    <scope>NUCLEOTIDE SEQUENCE [LARGE SCALE GENOMIC DNA]</scope>
    <source>
        <strain evidence="7 8">KUC8140</strain>
    </source>
</reference>
<evidence type="ECO:0000256" key="4">
    <source>
        <dbReference type="SAM" id="Coils"/>
    </source>
</evidence>
<dbReference type="CDD" id="cd00067">
    <property type="entry name" value="GAL4"/>
    <property type="match status" value="1"/>
</dbReference>
<dbReference type="CDD" id="cd12148">
    <property type="entry name" value="fungal_TF_MHR"/>
    <property type="match status" value="1"/>
</dbReference>
<dbReference type="GO" id="GO:0003677">
    <property type="term" value="F:DNA binding"/>
    <property type="evidence" value="ECO:0007669"/>
    <property type="project" value="InterPro"/>
</dbReference>
<protein>
    <recommendedName>
        <fullName evidence="6">Zn(2)-C6 fungal-type domain-containing protein</fullName>
    </recommendedName>
</protein>
<dbReference type="GO" id="GO:0000981">
    <property type="term" value="F:DNA-binding transcription factor activity, RNA polymerase II-specific"/>
    <property type="evidence" value="ECO:0007669"/>
    <property type="project" value="InterPro"/>
</dbReference>
<evidence type="ECO:0000259" key="6">
    <source>
        <dbReference type="PROSITE" id="PS50048"/>
    </source>
</evidence>
<evidence type="ECO:0000256" key="1">
    <source>
        <dbReference type="ARBA" id="ARBA00004123"/>
    </source>
</evidence>
<dbReference type="GO" id="GO:0008270">
    <property type="term" value="F:zinc ion binding"/>
    <property type="evidence" value="ECO:0007669"/>
    <property type="project" value="InterPro"/>
</dbReference>
<dbReference type="SUPFAM" id="SSF57701">
    <property type="entry name" value="Zn2/Cys6 DNA-binding domain"/>
    <property type="match status" value="1"/>
</dbReference>
<evidence type="ECO:0000256" key="3">
    <source>
        <dbReference type="ARBA" id="ARBA00023242"/>
    </source>
</evidence>
<comment type="subcellular location">
    <subcellularLocation>
        <location evidence="1">Nucleus</location>
    </subcellularLocation>
</comment>
<proteinExistence type="predicted"/>
<keyword evidence="8" id="KW-1185">Reference proteome</keyword>
<dbReference type="PROSITE" id="PS00463">
    <property type="entry name" value="ZN2_CY6_FUNGAL_1"/>
    <property type="match status" value="1"/>
</dbReference>